<protein>
    <submittedName>
        <fullName evidence="2">Uncharacterized protein 28.5L</fullName>
    </submittedName>
</protein>
<evidence type="ECO:0000313" key="5">
    <source>
        <dbReference type="Proteomes" id="UP000130031"/>
    </source>
</evidence>
<dbReference type="EMBL" id="EF420157">
    <property type="protein sequence ID" value="ABQ43657.1"/>
    <property type="molecule type" value="Genomic_DNA"/>
</dbReference>
<reference evidence="4 5" key="1">
    <citation type="journal article" date="2007" name="Virus Res.">
        <title>Comparative genetic analysis of genomic DNA sequences of two human isolates of Tanapox virus.</title>
        <authorList>
            <person name="Nazarian S.H."/>
            <person name="Barrett J.W."/>
            <person name="Frace A.M."/>
            <person name="Olsen-Rasmussen M."/>
            <person name="Khristova M."/>
            <person name="Shaban M."/>
            <person name="Neering S."/>
            <person name="Li Y."/>
            <person name="Damon I.K."/>
            <person name="Esposito J.J."/>
            <person name="Essani K."/>
            <person name="McFadden G."/>
        </authorList>
    </citation>
    <scope>NUCLEOTIDE SEQUENCE [LARGE SCALE GENOMIC DNA]</scope>
    <source>
        <strain evidence="2">TPV-Kenya</strain>
        <strain evidence="3">TPV-RoC</strain>
    </source>
</reference>
<dbReference type="EMBL" id="EF420156">
    <property type="protein sequence ID" value="ABQ43502.1"/>
    <property type="molecule type" value="Genomic_DNA"/>
</dbReference>
<gene>
    <name evidence="2" type="primary">28.5L</name>
</gene>
<dbReference type="Proteomes" id="UP000130031">
    <property type="component" value="Segment"/>
</dbReference>
<evidence type="ECO:0000256" key="1">
    <source>
        <dbReference type="SAM" id="Phobius"/>
    </source>
</evidence>
<organism evidence="2 5">
    <name type="scientific">Tanapox virus</name>
    <dbReference type="NCBI Taxonomy" id="99000"/>
    <lineage>
        <taxon>Viruses</taxon>
        <taxon>Varidnaviria</taxon>
        <taxon>Bamfordvirae</taxon>
        <taxon>Nucleocytoviricota</taxon>
        <taxon>Pokkesviricetes</taxon>
        <taxon>Chitovirales</taxon>
        <taxon>Poxviridae</taxon>
        <taxon>Chordopoxvirinae</taxon>
        <taxon>Yatapoxvirus</taxon>
        <taxon>Yatapoxvirus tanapox</taxon>
    </lineage>
</organism>
<keyword evidence="1" id="KW-0472">Membrane</keyword>
<keyword evidence="1" id="KW-0812">Transmembrane</keyword>
<evidence type="ECO:0000313" key="2">
    <source>
        <dbReference type="EMBL" id="ABQ43502.1"/>
    </source>
</evidence>
<evidence type="ECO:0000313" key="4">
    <source>
        <dbReference type="Proteomes" id="UP000099606"/>
    </source>
</evidence>
<proteinExistence type="predicted"/>
<evidence type="ECO:0000313" key="3">
    <source>
        <dbReference type="EMBL" id="ABQ43657.1"/>
    </source>
</evidence>
<name>A7XCE0_9POXV</name>
<feature type="transmembrane region" description="Helical" evidence="1">
    <location>
        <begin position="6"/>
        <end position="34"/>
    </location>
</feature>
<sequence>MQLESTLLVIAIIMMLLGIGSIIIETVVFINAYFVKKSYKYKKNEIEPLLDKTKYEK</sequence>
<dbReference type="Proteomes" id="UP000099606">
    <property type="component" value="Segment"/>
</dbReference>
<keyword evidence="1" id="KW-1133">Transmembrane helix</keyword>
<accession>A7XCE0</accession>